<name>A0A6J5ZB85_9ZZZZ</name>
<protein>
    <submittedName>
        <fullName evidence="1">Unannotated protein</fullName>
    </submittedName>
</protein>
<gene>
    <name evidence="1" type="ORF">UFOPK3820_00748</name>
</gene>
<proteinExistence type="predicted"/>
<dbReference type="AlphaFoldDB" id="A0A6J5ZB85"/>
<accession>A0A6J5ZB85</accession>
<organism evidence="1">
    <name type="scientific">freshwater metagenome</name>
    <dbReference type="NCBI Taxonomy" id="449393"/>
    <lineage>
        <taxon>unclassified sequences</taxon>
        <taxon>metagenomes</taxon>
        <taxon>ecological metagenomes</taxon>
    </lineage>
</organism>
<evidence type="ECO:0000313" key="1">
    <source>
        <dbReference type="EMBL" id="CAB4338317.1"/>
    </source>
</evidence>
<sequence length="132" mass="12912">MKKSASTIALVAVLALFSGSGSAIAAETTPKPISAERAAYQTALAAHKAAIATYRAGATSAYAAHKSALATAKTTRDASLASATTSAAKIAARAAHKSAVTTAKTALDAALAARGAKPVAPVKPVALVKAAQ</sequence>
<dbReference type="EMBL" id="CAESAB010000024">
    <property type="protein sequence ID" value="CAB4338317.1"/>
    <property type="molecule type" value="Genomic_DNA"/>
</dbReference>
<reference evidence="1" key="1">
    <citation type="submission" date="2020-05" db="EMBL/GenBank/DDBJ databases">
        <authorList>
            <person name="Chiriac C."/>
            <person name="Salcher M."/>
            <person name="Ghai R."/>
            <person name="Kavagutti S V."/>
        </authorList>
    </citation>
    <scope>NUCLEOTIDE SEQUENCE</scope>
</reference>